<evidence type="ECO:0000313" key="1">
    <source>
        <dbReference type="EMBL" id="TYJ56130.1"/>
    </source>
</evidence>
<keyword evidence="2" id="KW-1185">Reference proteome</keyword>
<proteinExistence type="predicted"/>
<comment type="caution">
    <text evidence="1">The sequence shown here is derived from an EMBL/GenBank/DDBJ whole genome shotgun (WGS) entry which is preliminary data.</text>
</comment>
<sequence>MKNWIDCEWFQVCTPLILWLQAFSFMLWSERAPSSAGGGIVSTTLITSLIACVEPAENSLAISACYLSRAISQAIGVAISSAIQQSILISSPSSRFPSNPDVITKLIQEPAEIMPLLGGEEAWEARLAYLDVIRGGVWVFDGRRHRVSGGLYHDQREEALIDCVLGLLGYSD</sequence>
<evidence type="ECO:0000313" key="2">
    <source>
        <dbReference type="Proteomes" id="UP000322245"/>
    </source>
</evidence>
<reference evidence="1 2" key="1">
    <citation type="submission" date="2017-05" db="EMBL/GenBank/DDBJ databases">
        <title>The Genome Sequence of Tsuchiyaea wingfieldii DSM 27421.</title>
        <authorList>
            <person name="Cuomo C."/>
            <person name="Passer A."/>
            <person name="Billmyre B."/>
            <person name="Heitman J."/>
        </authorList>
    </citation>
    <scope>NUCLEOTIDE SEQUENCE [LARGE SCALE GENOMIC DNA]</scope>
    <source>
        <strain evidence="1 2">DSM 27421</strain>
    </source>
</reference>
<protein>
    <submittedName>
        <fullName evidence="1">Uncharacterized protein</fullName>
    </submittedName>
</protein>
<dbReference type="EMBL" id="NIDF01000028">
    <property type="protein sequence ID" value="TYJ56130.1"/>
    <property type="molecule type" value="Genomic_DNA"/>
</dbReference>
<organism evidence="1 2">
    <name type="scientific">Cryptococcus floricola</name>
    <dbReference type="NCBI Taxonomy" id="2591691"/>
    <lineage>
        <taxon>Eukaryota</taxon>
        <taxon>Fungi</taxon>
        <taxon>Dikarya</taxon>
        <taxon>Basidiomycota</taxon>
        <taxon>Agaricomycotina</taxon>
        <taxon>Tremellomycetes</taxon>
        <taxon>Tremellales</taxon>
        <taxon>Cryptococcaceae</taxon>
        <taxon>Cryptococcus</taxon>
    </lineage>
</organism>
<name>A0A5D3B1D9_9TREE</name>
<accession>A0A5D3B1D9</accession>
<dbReference type="AlphaFoldDB" id="A0A5D3B1D9"/>
<gene>
    <name evidence="1" type="ORF">B9479_003116</name>
</gene>
<dbReference type="Proteomes" id="UP000322245">
    <property type="component" value="Unassembled WGS sequence"/>
</dbReference>